<dbReference type="EMBL" id="JACBZA010000001">
    <property type="protein sequence ID" value="NYH82056.1"/>
    <property type="molecule type" value="Genomic_DNA"/>
</dbReference>
<dbReference type="AlphaFoldDB" id="A0A1I2ZKR1"/>
<evidence type="ECO:0000313" key="2">
    <source>
        <dbReference type="EMBL" id="SFH38447.1"/>
    </source>
</evidence>
<accession>A0A1I2ZKR1</accession>
<dbReference type="Gene3D" id="3.30.460.40">
    <property type="match status" value="1"/>
</dbReference>
<reference evidence="2 3" key="1">
    <citation type="submission" date="2016-10" db="EMBL/GenBank/DDBJ databases">
        <authorList>
            <person name="de Groot N.N."/>
        </authorList>
    </citation>
    <scope>NUCLEOTIDE SEQUENCE [LARGE SCALE GENOMIC DNA]</scope>
    <source>
        <strain evidence="2 3">CPCC 202808</strain>
    </source>
</reference>
<dbReference type="Proteomes" id="UP000533017">
    <property type="component" value="Unassembled WGS sequence"/>
</dbReference>
<organism evidence="2 3">
    <name type="scientific">Actinopolymorpha cephalotaxi</name>
    <dbReference type="NCBI Taxonomy" id="504797"/>
    <lineage>
        <taxon>Bacteria</taxon>
        <taxon>Bacillati</taxon>
        <taxon>Actinomycetota</taxon>
        <taxon>Actinomycetes</taxon>
        <taxon>Propionibacteriales</taxon>
        <taxon>Actinopolymorphaceae</taxon>
        <taxon>Actinopolymorpha</taxon>
    </lineage>
</organism>
<dbReference type="EMBL" id="FOOI01000016">
    <property type="protein sequence ID" value="SFH38447.1"/>
    <property type="molecule type" value="Genomic_DNA"/>
</dbReference>
<name>A0A1I2ZKR1_9ACTN</name>
<dbReference type="InterPro" id="IPR043519">
    <property type="entry name" value="NT_sf"/>
</dbReference>
<evidence type="ECO:0000313" key="4">
    <source>
        <dbReference type="Proteomes" id="UP000533017"/>
    </source>
</evidence>
<gene>
    <name evidence="1" type="ORF">FHR37_000907</name>
    <name evidence="2" type="ORF">SAMN05421678_116169</name>
</gene>
<reference evidence="1 4" key="2">
    <citation type="submission" date="2020-07" db="EMBL/GenBank/DDBJ databases">
        <title>Sequencing the genomes of 1000 actinobacteria strains.</title>
        <authorList>
            <person name="Klenk H.-P."/>
        </authorList>
    </citation>
    <scope>NUCLEOTIDE SEQUENCE [LARGE SCALE GENOMIC DNA]</scope>
    <source>
        <strain evidence="1 4">DSM 45117</strain>
    </source>
</reference>
<keyword evidence="4" id="KW-1185">Reference proteome</keyword>
<dbReference type="SUPFAM" id="SSF81301">
    <property type="entry name" value="Nucleotidyltransferase"/>
    <property type="match status" value="1"/>
</dbReference>
<dbReference type="STRING" id="504797.SAMN05421678_116169"/>
<dbReference type="RefSeq" id="WP_092887616.1">
    <property type="nucleotide sequence ID" value="NZ_FOOI01000016.1"/>
</dbReference>
<sequence>MGADLGRWEPMSVEEVAGLFGQVTTPWWIAGGYAIELYLGQPFRSHDDIDVLLLRRDQGVVHEVLRGWDIHAADPPGTLRPWPAGETLPESVHDIWCREHPDGPWRVQVMLDVAEGEEWVSRRDPRIRRPISTLGLRSADGTPFLLPEVQLFYKARGARPKDEADRAAVLPLLSPDARRWLDDALALTAPDHPWRAGLA</sequence>
<dbReference type="InterPro" id="IPR019646">
    <property type="entry name" value="Aminoglyc_AdlTrfase"/>
</dbReference>
<dbReference type="Proteomes" id="UP000199052">
    <property type="component" value="Unassembled WGS sequence"/>
</dbReference>
<evidence type="ECO:0008006" key="5">
    <source>
        <dbReference type="Google" id="ProtNLM"/>
    </source>
</evidence>
<protein>
    <recommendedName>
        <fullName evidence="5">Aminoglycoside-2''-adenylyltransferase</fullName>
    </recommendedName>
</protein>
<evidence type="ECO:0000313" key="3">
    <source>
        <dbReference type="Proteomes" id="UP000199052"/>
    </source>
</evidence>
<dbReference type="Pfam" id="PF10706">
    <property type="entry name" value="Aminoglyc_resit"/>
    <property type="match status" value="1"/>
</dbReference>
<proteinExistence type="predicted"/>
<evidence type="ECO:0000313" key="1">
    <source>
        <dbReference type="EMBL" id="NYH82056.1"/>
    </source>
</evidence>